<dbReference type="EMBL" id="CP034234">
    <property type="protein sequence ID" value="AZK43427.1"/>
    <property type="molecule type" value="Genomic_DNA"/>
</dbReference>
<protein>
    <submittedName>
        <fullName evidence="1">Uncharacterized protein</fullName>
    </submittedName>
</protein>
<proteinExistence type="predicted"/>
<gene>
    <name evidence="1" type="ORF">EEI45_00080</name>
</gene>
<dbReference type="KEGG" id="eri:EEI45_00080"/>
<organism evidence="1 2">
    <name type="scientific">Erysipelothrix piscisicarius</name>
    <dbReference type="NCBI Taxonomy" id="2485784"/>
    <lineage>
        <taxon>Bacteria</taxon>
        <taxon>Bacillati</taxon>
        <taxon>Bacillota</taxon>
        <taxon>Erysipelotrichia</taxon>
        <taxon>Erysipelotrichales</taxon>
        <taxon>Erysipelotrichaceae</taxon>
        <taxon>Erysipelothrix</taxon>
    </lineage>
</organism>
<name>A0A3Q8S6E3_9FIRM</name>
<keyword evidence="2" id="KW-1185">Reference proteome</keyword>
<evidence type="ECO:0000313" key="1">
    <source>
        <dbReference type="EMBL" id="AZK43427.1"/>
    </source>
</evidence>
<reference evidence="1 2" key="1">
    <citation type="journal article" date="2020" name="Int. J. Syst. Evol. Microbiol.">
        <title>Description of Erysipelothrix piscisicarius sp. nov., an emergent fish pathogen, and assessment of virulence using a tiger barb (Puntigrus tetrazona) infection model.</title>
        <authorList>
            <person name="Pomaranski E.K."/>
            <person name="Griffin M.J."/>
            <person name="Camus A.C."/>
            <person name="Armwood A.R."/>
            <person name="Shelley J."/>
            <person name="Waldbieser G.C."/>
            <person name="LaFrentz B.R."/>
            <person name="Garcia J.C."/>
            <person name="Yanong R."/>
            <person name="Soto E."/>
        </authorList>
    </citation>
    <scope>NUCLEOTIDE SEQUENCE [LARGE SCALE GENOMIC DNA]</scope>
    <source>
        <strain evidence="1 2">15TAL0474</strain>
    </source>
</reference>
<dbReference type="AlphaFoldDB" id="A0A3Q8S6E3"/>
<accession>A0A3Q8S6E3</accession>
<dbReference type="Proteomes" id="UP000278804">
    <property type="component" value="Chromosome"/>
</dbReference>
<dbReference type="RefSeq" id="WP_125163653.1">
    <property type="nucleotide sequence ID" value="NZ_CP034234.1"/>
</dbReference>
<evidence type="ECO:0000313" key="2">
    <source>
        <dbReference type="Proteomes" id="UP000278804"/>
    </source>
</evidence>
<sequence length="75" mass="8698">MTQLTQTVVSKDDSIGKLFYQQIIYRVQLQLFTVPLKYGHLAEGFYYASDQSYFEINTYDGAVIKVTDKDVLKLH</sequence>